<proteinExistence type="predicted"/>
<organism evidence="2 3">
    <name type="scientific">Flavobacterium cyanobacteriorum</name>
    <dbReference type="NCBI Taxonomy" id="2022802"/>
    <lineage>
        <taxon>Bacteria</taxon>
        <taxon>Pseudomonadati</taxon>
        <taxon>Bacteroidota</taxon>
        <taxon>Flavobacteriia</taxon>
        <taxon>Flavobacteriales</taxon>
        <taxon>Flavobacteriaceae</taxon>
        <taxon>Flavobacterium</taxon>
    </lineage>
</organism>
<reference evidence="2 3" key="1">
    <citation type="submission" date="2017-07" db="EMBL/GenBank/DDBJ databases">
        <title>Flavobacterium cyanobacteriorum sp. nov., isolated from cyanobacterial aggregates in a eutrophic lake.</title>
        <authorList>
            <person name="Cai H."/>
        </authorList>
    </citation>
    <scope>NUCLEOTIDE SEQUENCE [LARGE SCALE GENOMIC DNA]</scope>
    <source>
        <strain evidence="2 3">TH021</strain>
    </source>
</reference>
<evidence type="ECO:0000259" key="1">
    <source>
        <dbReference type="Pfam" id="PF00561"/>
    </source>
</evidence>
<dbReference type="SUPFAM" id="SSF53474">
    <property type="entry name" value="alpha/beta-Hydrolases"/>
    <property type="match status" value="1"/>
</dbReference>
<dbReference type="PANTHER" id="PTHR43689">
    <property type="entry name" value="HYDROLASE"/>
    <property type="match status" value="1"/>
</dbReference>
<sequence length="287" mass="32321">MVKRKTRSRRMYIIAFCFLAYLVFCQSCMTMRMGRAKAAGFFSTAGVKYVDSTVIVENHPLHYIQTGDCGKPTLFFIHGSPGSWDAYKQYLTDTLLLEKFRMIAVDRPGFGYSSFGTAEGLAVQARLLAGLIKKLDNHTPVVLIGHSLGGPIAVKMAVNEPLSYQHLILLAAAVDPGAEKPEKWRYIIKQKPLRYLIPGALRPSNDELWLLKQELIDMQPQLKDLTAGVTIIHGTKDGLVPYRNVPFMKKEFINAKNVKVISIKDANHFIPWEHYGEIRDALLTLQL</sequence>
<keyword evidence="3" id="KW-1185">Reference proteome</keyword>
<comment type="caution">
    <text evidence="2">The sequence shown here is derived from an EMBL/GenBank/DDBJ whole genome shotgun (WGS) entry which is preliminary data.</text>
</comment>
<dbReference type="Pfam" id="PF00561">
    <property type="entry name" value="Abhydrolase_1"/>
    <property type="match status" value="1"/>
</dbReference>
<accession>A0A255ZUD5</accession>
<dbReference type="Proteomes" id="UP000216605">
    <property type="component" value="Unassembled WGS sequence"/>
</dbReference>
<name>A0A255ZUD5_9FLAO</name>
<dbReference type="PANTHER" id="PTHR43689:SF8">
    <property type="entry name" value="ALPHA_BETA-HYDROLASES SUPERFAMILY PROTEIN"/>
    <property type="match status" value="1"/>
</dbReference>
<dbReference type="PRINTS" id="PR00111">
    <property type="entry name" value="ABHYDROLASE"/>
</dbReference>
<evidence type="ECO:0000313" key="3">
    <source>
        <dbReference type="Proteomes" id="UP000216605"/>
    </source>
</evidence>
<feature type="domain" description="AB hydrolase-1" evidence="1">
    <location>
        <begin position="72"/>
        <end position="192"/>
    </location>
</feature>
<gene>
    <name evidence="2" type="ORF">CHU92_02225</name>
</gene>
<dbReference type="InterPro" id="IPR000073">
    <property type="entry name" value="AB_hydrolase_1"/>
</dbReference>
<evidence type="ECO:0000313" key="2">
    <source>
        <dbReference type="EMBL" id="OYQ45108.1"/>
    </source>
</evidence>
<dbReference type="AlphaFoldDB" id="A0A255ZUD5"/>
<dbReference type="RefSeq" id="WP_094412168.1">
    <property type="nucleotide sequence ID" value="NZ_NOXV01000148.1"/>
</dbReference>
<dbReference type="Gene3D" id="3.40.50.1820">
    <property type="entry name" value="alpha/beta hydrolase"/>
    <property type="match status" value="1"/>
</dbReference>
<dbReference type="InterPro" id="IPR029058">
    <property type="entry name" value="AB_hydrolase_fold"/>
</dbReference>
<dbReference type="EMBL" id="NOXV01000148">
    <property type="protein sequence ID" value="OYQ45108.1"/>
    <property type="molecule type" value="Genomic_DNA"/>
</dbReference>
<dbReference type="OrthoDB" id="1224630at2"/>
<protein>
    <recommendedName>
        <fullName evidence="1">AB hydrolase-1 domain-containing protein</fullName>
    </recommendedName>
</protein>